<sequence length="186" mass="20961">MRDFAIRWFGHGPEASYAALAPCFQQRVNRYTHPQARQQSIEAYTLLQTLLTRHAIPLQPLRLLPSGKWTMGPWFVSLTHCATGAAALISTRNDSIDMEPVRPLSWKRVEKTLSAAERHALANSSRPEAAFMTFWTRKEAYIKQKSEAGDVSYRAIDTLAWAGRATSWESHGTIVTVLEEIETCDA</sequence>
<proteinExistence type="predicted"/>
<name>A0AC61R509_9FIRM</name>
<organism evidence="1 2">
    <name type="scientific">Dubosiella muris</name>
    <dbReference type="NCBI Taxonomy" id="3038133"/>
    <lineage>
        <taxon>Bacteria</taxon>
        <taxon>Bacillati</taxon>
        <taxon>Bacillota</taxon>
        <taxon>Erysipelotrichia</taxon>
        <taxon>Erysipelotrichales</taxon>
        <taxon>Erysipelotrichaceae</taxon>
        <taxon>Dubosiella</taxon>
    </lineage>
</organism>
<dbReference type="Proteomes" id="UP000308836">
    <property type="component" value="Unassembled WGS sequence"/>
</dbReference>
<dbReference type="EMBL" id="SRYG01000025">
    <property type="protein sequence ID" value="TGY65021.1"/>
    <property type="molecule type" value="Genomic_DNA"/>
</dbReference>
<protein>
    <submittedName>
        <fullName evidence="1">4'-phosphopantetheinyl transferase superfamily protein</fullName>
    </submittedName>
</protein>
<accession>A0AC61R509</accession>
<gene>
    <name evidence="1" type="ORF">E5336_10725</name>
</gene>
<keyword evidence="1" id="KW-0808">Transferase</keyword>
<reference evidence="1" key="1">
    <citation type="submission" date="2019-04" db="EMBL/GenBank/DDBJ databases">
        <title>Microbes associate with the intestines of laboratory mice.</title>
        <authorList>
            <person name="Navarre W."/>
            <person name="Wong E."/>
            <person name="Huang K."/>
            <person name="Tropini C."/>
            <person name="Ng K."/>
            <person name="Yu B."/>
        </authorList>
    </citation>
    <scope>NUCLEOTIDE SEQUENCE</scope>
    <source>
        <strain evidence="1">NM09_H32</strain>
    </source>
</reference>
<comment type="caution">
    <text evidence="1">The sequence shown here is derived from an EMBL/GenBank/DDBJ whole genome shotgun (WGS) entry which is preliminary data.</text>
</comment>
<keyword evidence="2" id="KW-1185">Reference proteome</keyword>
<evidence type="ECO:0000313" key="1">
    <source>
        <dbReference type="EMBL" id="TGY65021.1"/>
    </source>
</evidence>
<evidence type="ECO:0000313" key="2">
    <source>
        <dbReference type="Proteomes" id="UP000308836"/>
    </source>
</evidence>